<dbReference type="Gene3D" id="2.30.29.30">
    <property type="entry name" value="Pleckstrin-homology domain (PH domain)/Phosphotyrosine-binding domain (PTB)"/>
    <property type="match status" value="2"/>
</dbReference>
<dbReference type="Gene3D" id="2.30.42.10">
    <property type="match status" value="1"/>
</dbReference>
<evidence type="ECO:0000256" key="1">
    <source>
        <dbReference type="SAM" id="MobiDB-lite"/>
    </source>
</evidence>
<evidence type="ECO:0000313" key="4">
    <source>
        <dbReference type="Proteomes" id="UP000695023"/>
    </source>
</evidence>
<evidence type="ECO:0000259" key="2">
    <source>
        <dbReference type="PROSITE" id="PS50003"/>
    </source>
</evidence>
<evidence type="ECO:0000313" key="5">
    <source>
        <dbReference type="RefSeq" id="XP_005754012.1"/>
    </source>
</evidence>
<feature type="compositionally biased region" description="Basic and acidic residues" evidence="1">
    <location>
        <begin position="202"/>
        <end position="215"/>
    </location>
</feature>
<feature type="domain" description="PH" evidence="2">
    <location>
        <begin position="965"/>
        <end position="1067"/>
    </location>
</feature>
<dbReference type="InterPro" id="IPR001478">
    <property type="entry name" value="PDZ"/>
</dbReference>
<dbReference type="PROSITE" id="PS50106">
    <property type="entry name" value="PDZ"/>
    <property type="match status" value="1"/>
</dbReference>
<dbReference type="CDD" id="cd00136">
    <property type="entry name" value="PDZ_canonical"/>
    <property type="match status" value="1"/>
</dbReference>
<dbReference type="PANTHER" id="PTHR12752:SF2">
    <property type="entry name" value="PDZ AND PLECKSTRIN HOMOLOGY DOMAINS 1"/>
    <property type="match status" value="1"/>
</dbReference>
<reference evidence="5" key="1">
    <citation type="submission" date="2025-08" db="UniProtKB">
        <authorList>
            <consortium name="RefSeq"/>
        </authorList>
    </citation>
    <scope>IDENTIFICATION</scope>
</reference>
<dbReference type="Proteomes" id="UP000695023">
    <property type="component" value="Unplaced"/>
</dbReference>
<keyword evidence="4" id="KW-1185">Reference proteome</keyword>
<evidence type="ECO:0000259" key="3">
    <source>
        <dbReference type="PROSITE" id="PS50106"/>
    </source>
</evidence>
<accession>A0A9Y3S0V2</accession>
<name>A0A9Y3S0V2_9CICH</name>
<dbReference type="PANTHER" id="PTHR12752">
    <property type="entry name" value="PHOSPHOINOSITOL 3-PHOSPHATE-BINDING PROTEIN"/>
    <property type="match status" value="1"/>
</dbReference>
<feature type="compositionally biased region" description="Basic residues" evidence="1">
    <location>
        <begin position="1"/>
        <end position="15"/>
    </location>
</feature>
<organism evidence="4 5">
    <name type="scientific">Pundamilia nyererei</name>
    <dbReference type="NCBI Taxonomy" id="303518"/>
    <lineage>
        <taxon>Eukaryota</taxon>
        <taxon>Metazoa</taxon>
        <taxon>Chordata</taxon>
        <taxon>Craniata</taxon>
        <taxon>Vertebrata</taxon>
        <taxon>Euteleostomi</taxon>
        <taxon>Actinopterygii</taxon>
        <taxon>Neopterygii</taxon>
        <taxon>Teleostei</taxon>
        <taxon>Neoteleostei</taxon>
        <taxon>Acanthomorphata</taxon>
        <taxon>Ovalentaria</taxon>
        <taxon>Cichlomorphae</taxon>
        <taxon>Cichliformes</taxon>
        <taxon>Cichlidae</taxon>
        <taxon>African cichlids</taxon>
        <taxon>Pseudocrenilabrinae</taxon>
        <taxon>Haplochromini</taxon>
        <taxon>Pundamilia</taxon>
    </lineage>
</organism>
<feature type="domain" description="PH" evidence="2">
    <location>
        <begin position="1092"/>
        <end position="1189"/>
    </location>
</feature>
<proteinExistence type="predicted"/>
<dbReference type="InterPro" id="IPR036034">
    <property type="entry name" value="PDZ_sf"/>
</dbReference>
<dbReference type="CTD" id="69239"/>
<feature type="region of interest" description="Disordered" evidence="1">
    <location>
        <begin position="1"/>
        <end position="73"/>
    </location>
</feature>
<dbReference type="Pfam" id="PF00169">
    <property type="entry name" value="PH"/>
    <property type="match status" value="2"/>
</dbReference>
<feature type="domain" description="PDZ" evidence="3">
    <location>
        <begin position="878"/>
        <end position="953"/>
    </location>
</feature>
<protein>
    <submittedName>
        <fullName evidence="5">Uncharacterized protein pdzph1</fullName>
    </submittedName>
</protein>
<dbReference type="SUPFAM" id="SSF50156">
    <property type="entry name" value="PDZ domain-like"/>
    <property type="match status" value="1"/>
</dbReference>
<feature type="compositionally biased region" description="Basic and acidic residues" evidence="1">
    <location>
        <begin position="38"/>
        <end position="73"/>
    </location>
</feature>
<dbReference type="PROSITE" id="PS50003">
    <property type="entry name" value="PH_DOMAIN"/>
    <property type="match status" value="2"/>
</dbReference>
<dbReference type="SMART" id="SM00228">
    <property type="entry name" value="PDZ"/>
    <property type="match status" value="1"/>
</dbReference>
<sequence>MSKRGRRRNSKRRKSSSSNKQSISPYIFKKQNKSTVCTKDDIVEKGETDSFRKENVLSRSEDEEKYNNPEPKEKRFKQDYHLNSFAHQKSIYTKTTKDEKNGVKIVTSVSVTGDSSPNIMFQQSQEPLSENQIHSPIPVTNILNINCSGSHLKLQLNTSGNKTTLVFMNKSWSSTEVFKSKFEETWMPDNESSEQPLDNVPDEEKNHNNNDKDHTGTTSKQAEPYCDSKCARSANIWDNPDCSQCCSDDKQQGSGDFKLADHLSSPPLLLNIKPQGKRQSFHTSLSSGDEFWHIPPPQEFADIKNNSLEGLTQDLASCRINTSSPAVDKRGDLTSTEELQCLFCAQEEERGGLPPSFDELSQSDNYDPVFMRPLMSTNRSSFMKDFINSQKRKSWIRNNSIATVEHKVCSLPKKRRQTFPGMSQGLGLMQEDLQLPYRESFSSLVMCSLPLQTERLERTEKGDDRLSAFGLENDTFSQTKGSLKQVPEILDSHDRAQPLLSPFYVTGSEINPEIIMNTEHCERHDFNSQHDTNLSIYKDMESLDTDDCEYTVDQCEVADSGFDQEFGEGEYHSPEPLTEELTRRAFSIQVIPPSCSGSEEHMLQSHPEILPANNEVKNANQKDSVSFLPGYSKFSVQTITDGAFEPSLLQRDSQLSLDSCLKRDFRNAVDDPCMSLLQDLDVESLNLNDVTEDIKPKPTSENMEDTDPILPLINERTDYLEIDTENSRQPASISSGPAKDFKDTEVLAKETLSKTNRTEKQIVSKSSLEIKEHLKPVVHKDSETSGSEHLAKRRKLFKESKQWSSVGGSSITSDITEESVSEDTPSMDIAFQENEDRGFYTETFHSSAWIFQGDNVGSGGIHTSLTTRTRAVSIRERTVKISKGTGEYPWGFRIQFSKPIVVTEVDTNGAAEEAGLMVGDYVLAVNGIDVTSIPHSEAADLARQGPDVLTLTVGSDIARGPNAPRPACRGYLHKRTQSGLIKGWRKRWFVLTHDCCLYYYRHKRDEGKRQALSAIKMEGAEVGPDTSLGKPFVFKCHPQSGFRVYFFCATSNQEMKRWLEAMEKSTHTITQNHVWVDVTKHNSNLPPLAVKNPDCLGLLHKMDKSKDSWVQHYCILKDGCLYLYSGIRATHAQGGIYLQGYMVREQSYGAKNSIIELKPPSDEFRTFYLCAENANENKRWIIAIKASIKKWLPLHQALQHYMNGPPEETRM</sequence>
<gene>
    <name evidence="5" type="primary">pdzph1</name>
</gene>
<dbReference type="AlphaFoldDB" id="A0A9Y3S0V2"/>
<dbReference type="SUPFAM" id="SSF50729">
    <property type="entry name" value="PH domain-like"/>
    <property type="match status" value="2"/>
</dbReference>
<dbReference type="InterPro" id="IPR011993">
    <property type="entry name" value="PH-like_dom_sf"/>
</dbReference>
<dbReference type="RefSeq" id="XP_005754012.1">
    <property type="nucleotide sequence ID" value="XM_005753955.1"/>
</dbReference>
<dbReference type="SMART" id="SM00233">
    <property type="entry name" value="PH"/>
    <property type="match status" value="2"/>
</dbReference>
<feature type="region of interest" description="Disordered" evidence="1">
    <location>
        <begin position="187"/>
        <end position="223"/>
    </location>
</feature>
<dbReference type="InterPro" id="IPR001849">
    <property type="entry name" value="PH_domain"/>
</dbReference>
<dbReference type="Pfam" id="PF00595">
    <property type="entry name" value="PDZ"/>
    <property type="match status" value="1"/>
</dbReference>